<evidence type="ECO:0000313" key="4">
    <source>
        <dbReference type="EMBL" id="KAG6417158.1"/>
    </source>
</evidence>
<evidence type="ECO:0000313" key="5">
    <source>
        <dbReference type="Proteomes" id="UP000298416"/>
    </source>
</evidence>
<feature type="transmembrane region" description="Helical" evidence="2">
    <location>
        <begin position="690"/>
        <end position="710"/>
    </location>
</feature>
<evidence type="ECO:0000256" key="1">
    <source>
        <dbReference type="ARBA" id="ARBA00009085"/>
    </source>
</evidence>
<dbReference type="PROSITE" id="PS50235">
    <property type="entry name" value="USP_3"/>
    <property type="match status" value="1"/>
</dbReference>
<dbReference type="InterPro" id="IPR001394">
    <property type="entry name" value="Peptidase_C19_UCH"/>
</dbReference>
<dbReference type="PROSITE" id="PS00972">
    <property type="entry name" value="USP_1"/>
    <property type="match status" value="1"/>
</dbReference>
<dbReference type="AlphaFoldDB" id="A0A8X8XNS6"/>
<organism evidence="4">
    <name type="scientific">Salvia splendens</name>
    <name type="common">Scarlet sage</name>
    <dbReference type="NCBI Taxonomy" id="180675"/>
    <lineage>
        <taxon>Eukaryota</taxon>
        <taxon>Viridiplantae</taxon>
        <taxon>Streptophyta</taxon>
        <taxon>Embryophyta</taxon>
        <taxon>Tracheophyta</taxon>
        <taxon>Spermatophyta</taxon>
        <taxon>Magnoliopsida</taxon>
        <taxon>eudicotyledons</taxon>
        <taxon>Gunneridae</taxon>
        <taxon>Pentapetalae</taxon>
        <taxon>asterids</taxon>
        <taxon>lamiids</taxon>
        <taxon>Lamiales</taxon>
        <taxon>Lamiaceae</taxon>
        <taxon>Nepetoideae</taxon>
        <taxon>Mentheae</taxon>
        <taxon>Salviinae</taxon>
        <taxon>Salvia</taxon>
        <taxon>Salvia subgen. Calosphace</taxon>
        <taxon>core Calosphace</taxon>
    </lineage>
</organism>
<dbReference type="SUPFAM" id="SSF54001">
    <property type="entry name" value="Cysteine proteinases"/>
    <property type="match status" value="1"/>
</dbReference>
<dbReference type="Pfam" id="PF03151">
    <property type="entry name" value="TPT"/>
    <property type="match status" value="1"/>
</dbReference>
<proteinExistence type="inferred from homology"/>
<dbReference type="InterPro" id="IPR018200">
    <property type="entry name" value="USP_CS"/>
</dbReference>
<keyword evidence="5" id="KW-1185">Reference proteome</keyword>
<accession>A0A8X8XNS6</accession>
<evidence type="ECO:0000259" key="3">
    <source>
        <dbReference type="PROSITE" id="PS50235"/>
    </source>
</evidence>
<dbReference type="FunFam" id="3.90.70.10:FF:000119">
    <property type="entry name" value="Ubiquitin specific peptidase 36"/>
    <property type="match status" value="1"/>
</dbReference>
<comment type="caution">
    <text evidence="4">The sequence shown here is derived from an EMBL/GenBank/DDBJ whole genome shotgun (WGS) entry which is preliminary data.</text>
</comment>
<dbReference type="Proteomes" id="UP000298416">
    <property type="component" value="Unassembled WGS sequence"/>
</dbReference>
<feature type="domain" description="USP" evidence="3">
    <location>
        <begin position="126"/>
        <end position="425"/>
    </location>
</feature>
<dbReference type="PANTHER" id="PTHR24006:SF677">
    <property type="entry name" value="UBIQUITIN CARBOXYL-TERMINAL HYDROLASE 19"/>
    <property type="match status" value="1"/>
</dbReference>
<keyword evidence="2" id="KW-0812">Transmembrane</keyword>
<dbReference type="GO" id="GO:0005829">
    <property type="term" value="C:cytosol"/>
    <property type="evidence" value="ECO:0007669"/>
    <property type="project" value="TreeGrafter"/>
</dbReference>
<dbReference type="EMBL" id="PNBA02000007">
    <property type="protein sequence ID" value="KAG6417158.1"/>
    <property type="molecule type" value="Genomic_DNA"/>
</dbReference>
<feature type="transmembrane region" description="Helical" evidence="2">
    <location>
        <begin position="834"/>
        <end position="854"/>
    </location>
</feature>
<dbReference type="Gene3D" id="3.90.70.10">
    <property type="entry name" value="Cysteine proteinases"/>
    <property type="match status" value="1"/>
</dbReference>
<evidence type="ECO:0000256" key="2">
    <source>
        <dbReference type="SAM" id="Phobius"/>
    </source>
</evidence>
<feature type="transmembrane region" description="Helical" evidence="2">
    <location>
        <begin position="866"/>
        <end position="885"/>
    </location>
</feature>
<feature type="transmembrane region" description="Helical" evidence="2">
    <location>
        <begin position="811"/>
        <end position="828"/>
    </location>
</feature>
<keyword evidence="2" id="KW-1133">Transmembrane helix</keyword>
<keyword evidence="2" id="KW-0472">Membrane</keyword>
<comment type="similarity">
    <text evidence="1">Belongs to the peptidase C19 family.</text>
</comment>
<gene>
    <name evidence="4" type="ORF">SASPL_119309</name>
</gene>
<dbReference type="InterPro" id="IPR050164">
    <property type="entry name" value="Peptidase_C19"/>
</dbReference>
<dbReference type="InterPro" id="IPR038765">
    <property type="entry name" value="Papain-like_cys_pep_sf"/>
</dbReference>
<reference evidence="4" key="1">
    <citation type="submission" date="2018-01" db="EMBL/GenBank/DDBJ databases">
        <authorList>
            <person name="Mao J.F."/>
        </authorList>
    </citation>
    <scope>NUCLEOTIDE SEQUENCE</scope>
    <source>
        <strain evidence="4">Huo1</strain>
        <tissue evidence="4">Leaf</tissue>
    </source>
</reference>
<dbReference type="CDD" id="cd02661">
    <property type="entry name" value="Peptidase_C19E"/>
    <property type="match status" value="1"/>
</dbReference>
<dbReference type="GO" id="GO:0004843">
    <property type="term" value="F:cysteine-type deubiquitinase activity"/>
    <property type="evidence" value="ECO:0007669"/>
    <property type="project" value="InterPro"/>
</dbReference>
<protein>
    <recommendedName>
        <fullName evidence="3">USP domain-containing protein</fullName>
    </recommendedName>
</protein>
<feature type="transmembrane region" description="Helical" evidence="2">
    <location>
        <begin position="933"/>
        <end position="954"/>
    </location>
</feature>
<dbReference type="Pfam" id="PF00443">
    <property type="entry name" value="UCH"/>
    <property type="match status" value="1"/>
</dbReference>
<name>A0A8X8XNS6_SALSN</name>
<feature type="transmembrane region" description="Helical" evidence="2">
    <location>
        <begin position="757"/>
        <end position="775"/>
    </location>
</feature>
<feature type="transmembrane region" description="Helical" evidence="2">
    <location>
        <begin position="960"/>
        <end position="980"/>
    </location>
</feature>
<dbReference type="InterPro" id="IPR004853">
    <property type="entry name" value="Sugar_P_trans_dom"/>
</dbReference>
<dbReference type="InterPro" id="IPR028889">
    <property type="entry name" value="USP"/>
</dbReference>
<feature type="transmembrane region" description="Helical" evidence="2">
    <location>
        <begin position="905"/>
        <end position="926"/>
    </location>
</feature>
<sequence length="1002" mass="111081">MVVGFFDFVRSTSSMVLAAASSIGFSPDCGDGGIEAAVGGGANAFDCSWLSAPALVLSSANCRFSHIERGEKCASTKLPSALTGREVSQLSGVRSSEINKQSNEILFPYEEFIQLFNWEKPGYPPCGLINGGNSCFANVVLQCLTYTRPLAAYFLEKGHKLKCRMDKWCFLCDLQTHVESASWCHTAFIPIHILSRLNSIGGNLERGQQEDAHEFMRFAIDKMQSVFLDEFGGEKTAPPRYQETSFVQHIFGGCLQSQVICSKCNKISNRFDHMMDLTVEVHGCAESLEDCLDQFTAEEWLQGDNMYKCDSCNAYVMARKYLSIRQAPNILTIALKRFQKLNKRVTFPEKLDLRSYMNESEDGNDIYKLYAVIVHVEIHHTFGHYICYVKDFGGHWYKIDDDKVSSVSLDEVLSQEAYMLLYSRICARPSCLLSAGSLTGESKILKIQAVDLSTTQPVSSEAEADSRVHISLVKSAENAGEDVMAPPCNARFPTRFHNSHSFYSSPKEEDFPLKLDFFRSSTVRDVKRCNTNDTTKDLSGTRCQNLSAAKNSAFEKDRRHGISSFTTIHIQKEKSANCTYMREASKCEVKSSVPTLNQISASGSLGRQRWNKIVKQEKKESDVYSFVPRDDETREAAGILVGLSSEKKLIKPLSDLGGKRRKDLFKVGGAVSNGKMPRIHRLLSENGRCFKYDLFAALSYGVSSMAMVFINKAVLMQYSDSMTLLMFQQLVTTLLIHFGRVLGYTKAKGFSVDTAKKLLLVSLFYNANVAFALASLKGVNIPMYIAIKRLTPLAVLIAGFFYGKGRPSTQVTLSVLLTAAGVLIAALGDFSFDLVGYSMAFISVFFQTMYLILVERSGAEDGLSSVEIMFYNSVLSLPFLLFLIIATGEFPNSLVMLFAKSNSFAFMVLLVLSLVMGIALNYTMFLCTIVNSALTTTIVGVLKGVGSTTLGFFLLGGVQIHALNVTGLVINTAGGVWYSLAKYHQKWSKLPKQMPDVETRSK</sequence>
<dbReference type="PANTHER" id="PTHR24006">
    <property type="entry name" value="UBIQUITIN CARBOXYL-TERMINAL HYDROLASE"/>
    <property type="match status" value="1"/>
</dbReference>
<dbReference type="GO" id="GO:0016579">
    <property type="term" value="P:protein deubiquitination"/>
    <property type="evidence" value="ECO:0007669"/>
    <property type="project" value="InterPro"/>
</dbReference>
<dbReference type="GO" id="GO:0005634">
    <property type="term" value="C:nucleus"/>
    <property type="evidence" value="ECO:0007669"/>
    <property type="project" value="TreeGrafter"/>
</dbReference>
<feature type="transmembrane region" description="Helical" evidence="2">
    <location>
        <begin position="722"/>
        <end position="745"/>
    </location>
</feature>
<reference evidence="4" key="2">
    <citation type="submission" date="2020-08" db="EMBL/GenBank/DDBJ databases">
        <title>Plant Genome Project.</title>
        <authorList>
            <person name="Zhang R.-G."/>
        </authorList>
    </citation>
    <scope>NUCLEOTIDE SEQUENCE</scope>
    <source>
        <strain evidence="4">Huo1</strain>
        <tissue evidence="4">Leaf</tissue>
    </source>
</reference>